<sequence>MPSTQSTSRVIMIRPACFCFNLETAISNAFQNQQYANASRADHIQQQALIEFNRMVEQLRSHGIYVDVFDDTLSPIKPDAIFPNNWFSTHPDGTIILYPMLGENRRLERRQNLIKTALRFQKNRNGEPNRGPDFSKNLCQVIVDICAQHRIYERYFDLLGQELCTFNKKYTRYFEEIFKDQYKILHTLENVQLQNLVKFYVHLFIGHSISWRVLDCCDLIEELTTPSQQTDYHMIEEQLQPNSATGSSALIVKRVISSFS</sequence>
<name>A0A815L077_9BILA</name>
<evidence type="ECO:0000313" key="2">
    <source>
        <dbReference type="EMBL" id="CAF1403266.1"/>
    </source>
</evidence>
<evidence type="ECO:0000259" key="1">
    <source>
        <dbReference type="PROSITE" id="PS51366"/>
    </source>
</evidence>
<evidence type="ECO:0000313" key="3">
    <source>
        <dbReference type="Proteomes" id="UP000663864"/>
    </source>
</evidence>
<organism evidence="2 3">
    <name type="scientific">Rotaria sordida</name>
    <dbReference type="NCBI Taxonomy" id="392033"/>
    <lineage>
        <taxon>Eukaryota</taxon>
        <taxon>Metazoa</taxon>
        <taxon>Spiralia</taxon>
        <taxon>Gnathifera</taxon>
        <taxon>Rotifera</taxon>
        <taxon>Eurotatoria</taxon>
        <taxon>Bdelloidea</taxon>
        <taxon>Philodinida</taxon>
        <taxon>Philodinidae</taxon>
        <taxon>Rotaria</taxon>
    </lineage>
</organism>
<feature type="domain" description="MI" evidence="1">
    <location>
        <begin position="92"/>
        <end position="219"/>
    </location>
</feature>
<dbReference type="AlphaFoldDB" id="A0A815L077"/>
<dbReference type="InterPro" id="IPR014541">
    <property type="entry name" value="Amdntrnsf_FN0238"/>
</dbReference>
<dbReference type="EMBL" id="CAJNOT010003861">
    <property type="protein sequence ID" value="CAF1403266.1"/>
    <property type="molecule type" value="Genomic_DNA"/>
</dbReference>
<dbReference type="PROSITE" id="PS51366">
    <property type="entry name" value="MI"/>
    <property type="match status" value="1"/>
</dbReference>
<proteinExistence type="predicted"/>
<reference evidence="2" key="1">
    <citation type="submission" date="2021-02" db="EMBL/GenBank/DDBJ databases">
        <authorList>
            <person name="Nowell W R."/>
        </authorList>
    </citation>
    <scope>NUCLEOTIDE SEQUENCE</scope>
</reference>
<accession>A0A815L077</accession>
<dbReference type="Pfam" id="PF19420">
    <property type="entry name" value="DDAH_eukar"/>
    <property type="match status" value="1"/>
</dbReference>
<dbReference type="SUPFAM" id="SSF55909">
    <property type="entry name" value="Pentein"/>
    <property type="match status" value="1"/>
</dbReference>
<protein>
    <recommendedName>
        <fullName evidence="1">MI domain-containing protein</fullName>
    </recommendedName>
</protein>
<dbReference type="Gene3D" id="3.75.10.10">
    <property type="entry name" value="L-arginine/glycine Amidinotransferase, Chain A"/>
    <property type="match status" value="1"/>
</dbReference>
<gene>
    <name evidence="2" type="ORF">ZHD862_LOCUS33230</name>
</gene>
<dbReference type="Pfam" id="PF02847">
    <property type="entry name" value="MA3"/>
    <property type="match status" value="1"/>
</dbReference>
<dbReference type="PANTHER" id="PTHR43224:SF1">
    <property type="entry name" value="AMIDINOTRANSFERASE"/>
    <property type="match status" value="1"/>
</dbReference>
<dbReference type="Proteomes" id="UP000663864">
    <property type="component" value="Unassembled WGS sequence"/>
</dbReference>
<comment type="caution">
    <text evidence="2">The sequence shown here is derived from an EMBL/GenBank/DDBJ whole genome shotgun (WGS) entry which is preliminary data.</text>
</comment>
<dbReference type="InterPro" id="IPR003891">
    <property type="entry name" value="Initiation_fac_eIF4g_MI"/>
</dbReference>
<dbReference type="PANTHER" id="PTHR43224">
    <property type="entry name" value="AMIDINOTRANSFERASE"/>
    <property type="match status" value="1"/>
</dbReference>